<feature type="non-terminal residue" evidence="2">
    <location>
        <position position="98"/>
    </location>
</feature>
<feature type="compositionally biased region" description="Basic residues" evidence="1">
    <location>
        <begin position="55"/>
        <end position="73"/>
    </location>
</feature>
<proteinExistence type="evidence at transcript level"/>
<evidence type="ECO:0000313" key="2">
    <source>
        <dbReference type="EMBL" id="ABC12106.1"/>
    </source>
</evidence>
<feature type="non-terminal residue" evidence="2">
    <location>
        <position position="1"/>
    </location>
</feature>
<feature type="region of interest" description="Disordered" evidence="1">
    <location>
        <begin position="12"/>
        <end position="98"/>
    </location>
</feature>
<dbReference type="EMBL" id="DQ298258">
    <property type="protein sequence ID" value="ABC12106.1"/>
    <property type="molecule type" value="mRNA"/>
</dbReference>
<sequence length="98" mass="10667">AEEAKLVSEIASQTGETNRRDWASTGAGLLPPANRGRVAYTSDQRRSQSCDPKWVRRKGHKANTLRKAQRRNSRPTASGDHARGTLARVSKPSGSKIG</sequence>
<protein>
    <submittedName>
        <fullName evidence="2">N protein</fullName>
    </submittedName>
</protein>
<name>A0S718_9MONO</name>
<organism evidence="2">
    <name type="scientific">Morbillivirus caprinae</name>
    <dbReference type="NCBI Taxonomy" id="3052343"/>
    <lineage>
        <taxon>Viruses</taxon>
        <taxon>Riboviria</taxon>
        <taxon>Orthornavirae</taxon>
        <taxon>Negarnaviricota</taxon>
        <taxon>Haploviricotina</taxon>
        <taxon>Monjiviricetes</taxon>
        <taxon>Mononegavirales</taxon>
        <taxon>Paramyxoviridae</taxon>
        <taxon>Orthoparamyxovirinae</taxon>
        <taxon>Morbillivirus</taxon>
    </lineage>
</organism>
<evidence type="ECO:0000256" key="1">
    <source>
        <dbReference type="SAM" id="MobiDB-lite"/>
    </source>
</evidence>
<reference evidence="2" key="1">
    <citation type="submission" date="2005-11" db="EMBL/GenBank/DDBJ databases">
        <authorList>
            <person name="Chitradevi S."/>
            <person name="Thangavelu A."/>
            <person name="Dhinakar Raj G."/>
        </authorList>
    </citation>
    <scope>NUCLEOTIDE SEQUENCE</scope>
    <source>
        <strain evidence="2">AR-87</strain>
    </source>
</reference>
<accession>A0S718</accession>